<evidence type="ECO:0000313" key="8">
    <source>
        <dbReference type="Proteomes" id="UP000248987"/>
    </source>
</evidence>
<feature type="domain" description="Sodium/calcium exchanger membrane region" evidence="6">
    <location>
        <begin position="2"/>
        <end position="143"/>
    </location>
</feature>
<feature type="transmembrane region" description="Helical" evidence="5">
    <location>
        <begin position="271"/>
        <end position="287"/>
    </location>
</feature>
<dbReference type="GO" id="GO:0008273">
    <property type="term" value="F:calcium, potassium:sodium antiporter activity"/>
    <property type="evidence" value="ECO:0007669"/>
    <property type="project" value="TreeGrafter"/>
</dbReference>
<evidence type="ECO:0000256" key="1">
    <source>
        <dbReference type="ARBA" id="ARBA00004141"/>
    </source>
</evidence>
<dbReference type="EMBL" id="QLLQ01000027">
    <property type="protein sequence ID" value="RAJ18677.1"/>
    <property type="molecule type" value="Genomic_DNA"/>
</dbReference>
<feature type="transmembrane region" description="Helical" evidence="5">
    <location>
        <begin position="129"/>
        <end position="145"/>
    </location>
</feature>
<protein>
    <submittedName>
        <fullName evidence="7">Cation:H+ antiporter</fullName>
    </submittedName>
</protein>
<feature type="transmembrane region" description="Helical" evidence="5">
    <location>
        <begin position="204"/>
        <end position="227"/>
    </location>
</feature>
<dbReference type="GO" id="GO:0005262">
    <property type="term" value="F:calcium channel activity"/>
    <property type="evidence" value="ECO:0007669"/>
    <property type="project" value="TreeGrafter"/>
</dbReference>
<feature type="transmembrane region" description="Helical" evidence="5">
    <location>
        <begin position="166"/>
        <end position="184"/>
    </location>
</feature>
<organism evidence="7 8">
    <name type="scientific">Gelidibacter algens</name>
    <dbReference type="NCBI Taxonomy" id="49280"/>
    <lineage>
        <taxon>Bacteria</taxon>
        <taxon>Pseudomonadati</taxon>
        <taxon>Bacteroidota</taxon>
        <taxon>Flavobacteriia</taxon>
        <taxon>Flavobacteriales</taxon>
        <taxon>Flavobacteriaceae</taxon>
        <taxon>Gelidibacter</taxon>
    </lineage>
</organism>
<dbReference type="InterPro" id="IPR004481">
    <property type="entry name" value="K/Na/Ca-exchanger"/>
</dbReference>
<evidence type="ECO:0000256" key="2">
    <source>
        <dbReference type="ARBA" id="ARBA00022692"/>
    </source>
</evidence>
<dbReference type="PANTHER" id="PTHR10846:SF8">
    <property type="entry name" value="INNER MEMBRANE PROTEIN YRBG"/>
    <property type="match status" value="1"/>
</dbReference>
<proteinExistence type="predicted"/>
<accession>A0A1A7QXN4</accession>
<feature type="domain" description="Sodium/calcium exchanger membrane region" evidence="6">
    <location>
        <begin position="170"/>
        <end position="313"/>
    </location>
</feature>
<dbReference type="Pfam" id="PF01699">
    <property type="entry name" value="Na_Ca_ex"/>
    <property type="match status" value="2"/>
</dbReference>
<evidence type="ECO:0000256" key="5">
    <source>
        <dbReference type="SAM" id="Phobius"/>
    </source>
</evidence>
<feature type="transmembrane region" description="Helical" evidence="5">
    <location>
        <begin position="6"/>
        <end position="29"/>
    </location>
</feature>
<keyword evidence="3 5" id="KW-1133">Transmembrane helix</keyword>
<dbReference type="RefSeq" id="WP_066437466.1">
    <property type="nucleotide sequence ID" value="NZ_LZRN01000044.1"/>
</dbReference>
<dbReference type="Proteomes" id="UP000248987">
    <property type="component" value="Unassembled WGS sequence"/>
</dbReference>
<gene>
    <name evidence="7" type="ORF">LX77_03780</name>
</gene>
<feature type="transmembrane region" description="Helical" evidence="5">
    <location>
        <begin position="36"/>
        <end position="60"/>
    </location>
</feature>
<evidence type="ECO:0000313" key="7">
    <source>
        <dbReference type="EMBL" id="RAJ18677.1"/>
    </source>
</evidence>
<keyword evidence="4 5" id="KW-0472">Membrane</keyword>
<dbReference type="AlphaFoldDB" id="A0A1A7QXN4"/>
<comment type="subcellular location">
    <subcellularLocation>
        <location evidence="1">Membrane</location>
        <topology evidence="1">Multi-pass membrane protein</topology>
    </subcellularLocation>
</comment>
<reference evidence="7 8" key="1">
    <citation type="submission" date="2018-06" db="EMBL/GenBank/DDBJ databases">
        <title>Genomic Encyclopedia of Archaeal and Bacterial Type Strains, Phase II (KMG-II): from individual species to whole genera.</title>
        <authorList>
            <person name="Goeker M."/>
        </authorList>
    </citation>
    <scope>NUCLEOTIDE SEQUENCE [LARGE SCALE GENOMIC DNA]</scope>
    <source>
        <strain evidence="7 8">DSM 12408</strain>
    </source>
</reference>
<dbReference type="PANTHER" id="PTHR10846">
    <property type="entry name" value="SODIUM/POTASSIUM/CALCIUM EXCHANGER"/>
    <property type="match status" value="1"/>
</dbReference>
<dbReference type="InterPro" id="IPR044880">
    <property type="entry name" value="NCX_ion-bd_dom_sf"/>
</dbReference>
<dbReference type="Gene3D" id="1.20.1420.30">
    <property type="entry name" value="NCX, central ion-binding region"/>
    <property type="match status" value="1"/>
</dbReference>
<comment type="caution">
    <text evidence="7">The sequence shown here is derived from an EMBL/GenBank/DDBJ whole genome shotgun (WGS) entry which is preliminary data.</text>
</comment>
<dbReference type="NCBIfam" id="TIGR00367">
    <property type="entry name" value="calcium/sodium antiporter"/>
    <property type="match status" value="1"/>
</dbReference>
<sequence>MSIVWVILGLILLVVGGEFLVRSSVALSFKFNISKLVIGMTVVSFATSAPELLVSLQAALDGSSDISLGNVIGSNIANIGLVLGITALISPLDVDKNFYKLNWPMMMLLSVVLYFLLDSGNVLDRWEGGALMLSLIIFLVVLIRRSRRVPDIQIEDLDETLQITSGFKITIWLLIGGAALYFGSEWLVFGAKEMAISFGVSERVISVTMVAIGTSVPELAASVIAALKKEKAISLGNLIGSNIFNIASVLGLTAMIQPITVDNPQILGSDMLWMIAFAFVLIPMIFLPKKLELGRLKGFILLASYLIFLFLAFYIEK</sequence>
<dbReference type="GO" id="GO:0005886">
    <property type="term" value="C:plasma membrane"/>
    <property type="evidence" value="ECO:0007669"/>
    <property type="project" value="TreeGrafter"/>
</dbReference>
<dbReference type="OrthoDB" id="9794225at2"/>
<feature type="transmembrane region" description="Helical" evidence="5">
    <location>
        <begin position="239"/>
        <end position="259"/>
    </location>
</feature>
<name>A0A1A7QXN4_9FLAO</name>
<evidence type="ECO:0000259" key="6">
    <source>
        <dbReference type="Pfam" id="PF01699"/>
    </source>
</evidence>
<feature type="transmembrane region" description="Helical" evidence="5">
    <location>
        <begin position="299"/>
        <end position="315"/>
    </location>
</feature>
<evidence type="ECO:0000256" key="4">
    <source>
        <dbReference type="ARBA" id="ARBA00023136"/>
    </source>
</evidence>
<evidence type="ECO:0000256" key="3">
    <source>
        <dbReference type="ARBA" id="ARBA00022989"/>
    </source>
</evidence>
<keyword evidence="2 5" id="KW-0812">Transmembrane</keyword>
<dbReference type="InterPro" id="IPR004837">
    <property type="entry name" value="NaCa_Exmemb"/>
</dbReference>
<keyword evidence="8" id="KW-1185">Reference proteome</keyword>
<feature type="transmembrane region" description="Helical" evidence="5">
    <location>
        <begin position="101"/>
        <end position="117"/>
    </location>
</feature>
<dbReference type="GO" id="GO:0006874">
    <property type="term" value="P:intracellular calcium ion homeostasis"/>
    <property type="evidence" value="ECO:0007669"/>
    <property type="project" value="TreeGrafter"/>
</dbReference>
<dbReference type="STRING" id="49280.A9996_16130"/>
<feature type="transmembrane region" description="Helical" evidence="5">
    <location>
        <begin position="66"/>
        <end position="89"/>
    </location>
</feature>